<reference evidence="8 9" key="1">
    <citation type="submission" date="2009-11" db="EMBL/GenBank/DDBJ databases">
        <title>Annotation of Allomyces macrogynus ATCC 38327.</title>
        <authorList>
            <consortium name="The Broad Institute Genome Sequencing Platform"/>
            <person name="Russ C."/>
            <person name="Cuomo C."/>
            <person name="Burger G."/>
            <person name="Gray M.W."/>
            <person name="Holland P.W.H."/>
            <person name="King N."/>
            <person name="Lang F.B.F."/>
            <person name="Roger A.J."/>
            <person name="Ruiz-Trillo I."/>
            <person name="Young S.K."/>
            <person name="Zeng Q."/>
            <person name="Gargeya S."/>
            <person name="Fitzgerald M."/>
            <person name="Haas B."/>
            <person name="Abouelleil A."/>
            <person name="Alvarado L."/>
            <person name="Arachchi H.M."/>
            <person name="Berlin A."/>
            <person name="Chapman S.B."/>
            <person name="Gearin G."/>
            <person name="Goldberg J."/>
            <person name="Griggs A."/>
            <person name="Gujja S."/>
            <person name="Hansen M."/>
            <person name="Heiman D."/>
            <person name="Howarth C."/>
            <person name="Larimer J."/>
            <person name="Lui A."/>
            <person name="MacDonald P.J.P."/>
            <person name="McCowen C."/>
            <person name="Montmayeur A."/>
            <person name="Murphy C."/>
            <person name="Neiman D."/>
            <person name="Pearson M."/>
            <person name="Priest M."/>
            <person name="Roberts A."/>
            <person name="Saif S."/>
            <person name="Shea T."/>
            <person name="Sisk P."/>
            <person name="Stolte C."/>
            <person name="Sykes S."/>
            <person name="Wortman J."/>
            <person name="Nusbaum C."/>
            <person name="Birren B."/>
        </authorList>
    </citation>
    <scope>NUCLEOTIDE SEQUENCE [LARGE SCALE GENOMIC DNA]</scope>
    <source>
        <strain evidence="8 9">ATCC 38327</strain>
    </source>
</reference>
<dbReference type="EMBL" id="GG745342">
    <property type="protein sequence ID" value="KNE63522.1"/>
    <property type="molecule type" value="Genomic_DNA"/>
</dbReference>
<dbReference type="Proteomes" id="UP000054350">
    <property type="component" value="Unassembled WGS sequence"/>
</dbReference>
<evidence type="ECO:0000256" key="3">
    <source>
        <dbReference type="ARBA" id="ARBA00023125"/>
    </source>
</evidence>
<dbReference type="PROSITE" id="PS00036">
    <property type="entry name" value="BZIP_BASIC"/>
    <property type="match status" value="1"/>
</dbReference>
<dbReference type="Gene3D" id="1.20.5.170">
    <property type="match status" value="1"/>
</dbReference>
<comment type="subcellular location">
    <subcellularLocation>
        <location evidence="1">Nucleus</location>
    </subcellularLocation>
</comment>
<dbReference type="InterPro" id="IPR004827">
    <property type="entry name" value="bZIP"/>
</dbReference>
<evidence type="ECO:0000256" key="1">
    <source>
        <dbReference type="ARBA" id="ARBA00004123"/>
    </source>
</evidence>
<protein>
    <recommendedName>
        <fullName evidence="7">BZIP domain-containing protein</fullName>
    </recommendedName>
</protein>
<dbReference type="STRING" id="578462.A0A0L0SLY9"/>
<keyword evidence="9" id="KW-1185">Reference proteome</keyword>
<evidence type="ECO:0000313" key="9">
    <source>
        <dbReference type="Proteomes" id="UP000054350"/>
    </source>
</evidence>
<name>A0A0L0SLY9_ALLM3</name>
<evidence type="ECO:0000256" key="4">
    <source>
        <dbReference type="ARBA" id="ARBA00023163"/>
    </source>
</evidence>
<organism evidence="8 9">
    <name type="scientific">Allomyces macrogynus (strain ATCC 38327)</name>
    <name type="common">Allomyces javanicus var. macrogynus</name>
    <dbReference type="NCBI Taxonomy" id="578462"/>
    <lineage>
        <taxon>Eukaryota</taxon>
        <taxon>Fungi</taxon>
        <taxon>Fungi incertae sedis</taxon>
        <taxon>Blastocladiomycota</taxon>
        <taxon>Blastocladiomycetes</taxon>
        <taxon>Blastocladiales</taxon>
        <taxon>Blastocladiaceae</taxon>
        <taxon>Allomyces</taxon>
    </lineage>
</organism>
<keyword evidence="3" id="KW-0238">DNA-binding</keyword>
<feature type="compositionally biased region" description="Low complexity" evidence="6">
    <location>
        <begin position="278"/>
        <end position="288"/>
    </location>
</feature>
<dbReference type="InterPro" id="IPR046347">
    <property type="entry name" value="bZIP_sf"/>
</dbReference>
<dbReference type="Pfam" id="PF07716">
    <property type="entry name" value="bZIP_2"/>
    <property type="match status" value="1"/>
</dbReference>
<feature type="region of interest" description="Disordered" evidence="6">
    <location>
        <begin position="255"/>
        <end position="359"/>
    </location>
</feature>
<gene>
    <name evidence="8" type="ORF">AMAG_08642</name>
</gene>
<dbReference type="AlphaFoldDB" id="A0A0L0SLY9"/>
<reference evidence="9" key="2">
    <citation type="submission" date="2009-11" db="EMBL/GenBank/DDBJ databases">
        <title>The Genome Sequence of Allomyces macrogynus strain ATCC 38327.</title>
        <authorList>
            <consortium name="The Broad Institute Genome Sequencing Platform"/>
            <person name="Russ C."/>
            <person name="Cuomo C."/>
            <person name="Shea T."/>
            <person name="Young S.K."/>
            <person name="Zeng Q."/>
            <person name="Koehrsen M."/>
            <person name="Haas B."/>
            <person name="Borodovsky M."/>
            <person name="Guigo R."/>
            <person name="Alvarado L."/>
            <person name="Berlin A."/>
            <person name="Borenstein D."/>
            <person name="Chen Z."/>
            <person name="Engels R."/>
            <person name="Freedman E."/>
            <person name="Gellesch M."/>
            <person name="Goldberg J."/>
            <person name="Griggs A."/>
            <person name="Gujja S."/>
            <person name="Heiman D."/>
            <person name="Hepburn T."/>
            <person name="Howarth C."/>
            <person name="Jen D."/>
            <person name="Larson L."/>
            <person name="Lewis B."/>
            <person name="Mehta T."/>
            <person name="Park D."/>
            <person name="Pearson M."/>
            <person name="Roberts A."/>
            <person name="Saif S."/>
            <person name="Shenoy N."/>
            <person name="Sisk P."/>
            <person name="Stolte C."/>
            <person name="Sykes S."/>
            <person name="Walk T."/>
            <person name="White J."/>
            <person name="Yandava C."/>
            <person name="Burger G."/>
            <person name="Gray M.W."/>
            <person name="Holland P.W.H."/>
            <person name="King N."/>
            <person name="Lang F.B.F."/>
            <person name="Roger A.J."/>
            <person name="Ruiz-Trillo I."/>
            <person name="Lander E."/>
            <person name="Nusbaum C."/>
        </authorList>
    </citation>
    <scope>NUCLEOTIDE SEQUENCE [LARGE SCALE GENOMIC DNA]</scope>
    <source>
        <strain evidence="9">ATCC 38327</strain>
    </source>
</reference>
<dbReference type="CDD" id="cd14705">
    <property type="entry name" value="bZIP_Zip1"/>
    <property type="match status" value="1"/>
</dbReference>
<keyword evidence="5" id="KW-0539">Nucleus</keyword>
<dbReference type="eggNOG" id="ENOG502S7ZI">
    <property type="taxonomic scope" value="Eukaryota"/>
</dbReference>
<keyword evidence="2" id="KW-0805">Transcription regulation</keyword>
<sequence length="468" mass="48271">MAYHSTTSPTHAPASWSTDLAAADPVAHSQLLASLLDLPDDDDDTDRRHDAPAPEDIAQQLALFSETQFTFANDDVMPNAARLHHLSQTQTQQPQLDGFLAMGMAASLFSTGTKPPASTQQQMQQQPAWPSVLAPYQQHQQLQQQPTPAVVVPSHPPLYHGVGNAVLGMSPWLPVASAAPAQPTAASAPAHVTYVLQTTATGQTVMVPVQLAPAPAAAAAPAPVVASVPVQAPAPAASTAATIAPVAPQWTTAPVSAAATAPSTPSPPTTPRLATKRPQPAAPAAVAPAPTPKSPEEPRVRSTVETPHVHIAPTMPSADLPTTSSTTELASKRPRTDADDDKRRRNTAASARFRARKKQREQATAMLARDLATKADTLSQRVAELETEIAWLRGLLVDRDGHERAAQAARFAVQAAQAGVVPPRTAPDAGGYLAALEAARKAAAAVAALPPGAAAVVAGSAAPAAGSA</sequence>
<accession>A0A0L0SLY9</accession>
<dbReference type="PANTHER" id="PTHR13044:SF14">
    <property type="entry name" value="CRYPTOCEPHAL, ISOFORM A"/>
    <property type="match status" value="1"/>
</dbReference>
<dbReference type="VEuPathDB" id="FungiDB:AMAG_08642"/>
<dbReference type="OrthoDB" id="1939598at2759"/>
<evidence type="ECO:0000256" key="2">
    <source>
        <dbReference type="ARBA" id="ARBA00023015"/>
    </source>
</evidence>
<evidence type="ECO:0000256" key="5">
    <source>
        <dbReference type="ARBA" id="ARBA00023242"/>
    </source>
</evidence>
<dbReference type="GO" id="GO:0000977">
    <property type="term" value="F:RNA polymerase II transcription regulatory region sequence-specific DNA binding"/>
    <property type="evidence" value="ECO:0007669"/>
    <property type="project" value="TreeGrafter"/>
</dbReference>
<keyword evidence="4" id="KW-0804">Transcription</keyword>
<proteinExistence type="predicted"/>
<feature type="domain" description="BZIP" evidence="7">
    <location>
        <begin position="342"/>
        <end position="356"/>
    </location>
</feature>
<dbReference type="GO" id="GO:0001228">
    <property type="term" value="F:DNA-binding transcription activator activity, RNA polymerase II-specific"/>
    <property type="evidence" value="ECO:0007669"/>
    <property type="project" value="TreeGrafter"/>
</dbReference>
<dbReference type="SUPFAM" id="SSF57959">
    <property type="entry name" value="Leucine zipper domain"/>
    <property type="match status" value="1"/>
</dbReference>
<feature type="compositionally biased region" description="Basic and acidic residues" evidence="6">
    <location>
        <begin position="330"/>
        <end position="343"/>
    </location>
</feature>
<dbReference type="GO" id="GO:0005634">
    <property type="term" value="C:nucleus"/>
    <property type="evidence" value="ECO:0007669"/>
    <property type="project" value="UniProtKB-SubCell"/>
</dbReference>
<feature type="compositionally biased region" description="Polar residues" evidence="6">
    <location>
        <begin position="320"/>
        <end position="329"/>
    </location>
</feature>
<evidence type="ECO:0000259" key="7">
    <source>
        <dbReference type="PROSITE" id="PS00036"/>
    </source>
</evidence>
<evidence type="ECO:0000313" key="8">
    <source>
        <dbReference type="EMBL" id="KNE63522.1"/>
    </source>
</evidence>
<dbReference type="PANTHER" id="PTHR13044">
    <property type="entry name" value="ACTIVATING TRANSCRIPTION FACTOR ATF 4/5"/>
    <property type="match status" value="1"/>
</dbReference>
<evidence type="ECO:0000256" key="6">
    <source>
        <dbReference type="SAM" id="MobiDB-lite"/>
    </source>
</evidence>